<organism evidence="2 3">
    <name type="scientific">Terrabacter tumescens</name>
    <dbReference type="NCBI Taxonomy" id="60443"/>
    <lineage>
        <taxon>Bacteria</taxon>
        <taxon>Bacillati</taxon>
        <taxon>Actinomycetota</taxon>
        <taxon>Actinomycetes</taxon>
        <taxon>Micrococcales</taxon>
        <taxon>Intrasporangiaceae</taxon>
        <taxon>Terrabacter</taxon>
    </lineage>
</organism>
<protein>
    <recommendedName>
        <fullName evidence="1">N-acetylmuramoyl-L-alanine amidase domain-containing protein</fullName>
    </recommendedName>
</protein>
<dbReference type="Gene3D" id="3.40.80.10">
    <property type="entry name" value="Peptidoglycan recognition protein-like"/>
    <property type="match status" value="1"/>
</dbReference>
<evidence type="ECO:0000313" key="2">
    <source>
        <dbReference type="EMBL" id="GGM94920.1"/>
    </source>
</evidence>
<dbReference type="InterPro" id="IPR036505">
    <property type="entry name" value="Amidase/PGRP_sf"/>
</dbReference>
<name>A0ABQ2HZ15_9MICO</name>
<dbReference type="RefSeq" id="WP_052358389.1">
    <property type="nucleotide sequence ID" value="NZ_BMNZ01000004.1"/>
</dbReference>
<comment type="caution">
    <text evidence="2">The sequence shown here is derived from an EMBL/GenBank/DDBJ whole genome shotgun (WGS) entry which is preliminary data.</text>
</comment>
<keyword evidence="3" id="KW-1185">Reference proteome</keyword>
<dbReference type="EMBL" id="BMNZ01000004">
    <property type="protein sequence ID" value="GGM94920.1"/>
    <property type="molecule type" value="Genomic_DNA"/>
</dbReference>
<gene>
    <name evidence="2" type="ORF">GCM10009721_21490</name>
</gene>
<dbReference type="Proteomes" id="UP000623461">
    <property type="component" value="Unassembled WGS sequence"/>
</dbReference>
<accession>A0ABQ2HZ15</accession>
<evidence type="ECO:0000313" key="3">
    <source>
        <dbReference type="Proteomes" id="UP000623461"/>
    </source>
</evidence>
<sequence length="215" mass="22264">MAQSPRAGGPLSPPSPEDLADARSLLWLAGALSDAGLTVHETPGWQSRAVTGPFAPVGVLLHHTGAFATPEAPAPSLAELTGDGAAGTRVASGAPRCHVLVDRNGECWVIAAGRAHHAGRALDSGPVPEGSADALYVGVQIEYAATSAEPTQYATSVQKSVAVLVAARIVGALGHDHRFVRAHQETSASGRTDPFNWDMVSIRDSVRQTLGRTGW</sequence>
<dbReference type="Pfam" id="PF01510">
    <property type="entry name" value="Amidase_2"/>
    <property type="match status" value="1"/>
</dbReference>
<feature type="domain" description="N-acetylmuramoyl-L-alanine amidase" evidence="1">
    <location>
        <begin position="57"/>
        <end position="194"/>
    </location>
</feature>
<proteinExistence type="predicted"/>
<dbReference type="InterPro" id="IPR002502">
    <property type="entry name" value="Amidase_domain"/>
</dbReference>
<reference evidence="3" key="1">
    <citation type="journal article" date="2019" name="Int. J. Syst. Evol. Microbiol.">
        <title>The Global Catalogue of Microorganisms (GCM) 10K type strain sequencing project: providing services to taxonomists for standard genome sequencing and annotation.</title>
        <authorList>
            <consortium name="The Broad Institute Genomics Platform"/>
            <consortium name="The Broad Institute Genome Sequencing Center for Infectious Disease"/>
            <person name="Wu L."/>
            <person name="Ma J."/>
        </authorList>
    </citation>
    <scope>NUCLEOTIDE SEQUENCE [LARGE SCALE GENOMIC DNA]</scope>
    <source>
        <strain evidence="3">JCM 1365</strain>
    </source>
</reference>
<dbReference type="SUPFAM" id="SSF55846">
    <property type="entry name" value="N-acetylmuramoyl-L-alanine amidase-like"/>
    <property type="match status" value="1"/>
</dbReference>
<evidence type="ECO:0000259" key="1">
    <source>
        <dbReference type="Pfam" id="PF01510"/>
    </source>
</evidence>